<protein>
    <recommendedName>
        <fullName evidence="3">DUF1684 domain-containing protein</fullName>
    </recommendedName>
</protein>
<proteinExistence type="predicted"/>
<dbReference type="EMBL" id="BSRX01000061">
    <property type="protein sequence ID" value="GLW58819.1"/>
    <property type="molecule type" value="Genomic_DNA"/>
</dbReference>
<dbReference type="PANTHER" id="PTHR41913:SF1">
    <property type="entry name" value="DUF1684 DOMAIN-CONTAINING PROTEIN"/>
    <property type="match status" value="1"/>
</dbReference>
<sequence length="270" mass="28481">MTDTAAEAWQRWTEARSAAAGAPHGPLALTGTHWLEPAPAEIPGLPGRWWAEGGAVCAELRAGDGVHVEGGEEGREATGRLALRPDTDRRPQNAVLGGKRLVPIEREGELALRVFDPDAPARAAFAGISVYPYAPDWAVPAVFTPFVDGAQALLVENADGRARPLTVLGQVAFTLVGRPHTLTVSGTGAPDGSAGRLSGVIADGTSGRETYRFRFVTLPAPDADGHTVLDFNRAFLPPCAFADHFICPFPPPGNRLETAVEAGERQVVTV</sequence>
<dbReference type="RefSeq" id="WP_033257254.1">
    <property type="nucleotide sequence ID" value="NZ_BSRX01000061.1"/>
</dbReference>
<dbReference type="Proteomes" id="UP001165143">
    <property type="component" value="Unassembled WGS sequence"/>
</dbReference>
<organism evidence="1 2">
    <name type="scientific">Kitasatospora phosalacinea</name>
    <dbReference type="NCBI Taxonomy" id="2065"/>
    <lineage>
        <taxon>Bacteria</taxon>
        <taxon>Bacillati</taxon>
        <taxon>Actinomycetota</taxon>
        <taxon>Actinomycetes</taxon>
        <taxon>Kitasatosporales</taxon>
        <taxon>Streptomycetaceae</taxon>
        <taxon>Kitasatospora</taxon>
    </lineage>
</organism>
<dbReference type="PANTHER" id="PTHR41913">
    <property type="entry name" value="DUF1684 DOMAIN-CONTAINING PROTEIN"/>
    <property type="match status" value="1"/>
</dbReference>
<accession>A0A9W6PPV9</accession>
<dbReference type="AlphaFoldDB" id="A0A9W6PPV9"/>
<evidence type="ECO:0000313" key="2">
    <source>
        <dbReference type="Proteomes" id="UP001165143"/>
    </source>
</evidence>
<name>A0A9W6PPV9_9ACTN</name>
<reference evidence="1" key="1">
    <citation type="submission" date="2023-02" db="EMBL/GenBank/DDBJ databases">
        <title>Kitasatospora phosalacinea NBRC 14362.</title>
        <authorList>
            <person name="Ichikawa N."/>
            <person name="Sato H."/>
            <person name="Tonouchi N."/>
        </authorList>
    </citation>
    <scope>NUCLEOTIDE SEQUENCE</scope>
    <source>
        <strain evidence="1">NBRC 14362</strain>
    </source>
</reference>
<evidence type="ECO:0000313" key="1">
    <source>
        <dbReference type="EMBL" id="GLW58819.1"/>
    </source>
</evidence>
<dbReference type="Pfam" id="PF07920">
    <property type="entry name" value="DUF1684"/>
    <property type="match status" value="1"/>
</dbReference>
<dbReference type="OrthoDB" id="5493262at2"/>
<comment type="caution">
    <text evidence="1">The sequence shown here is derived from an EMBL/GenBank/DDBJ whole genome shotgun (WGS) entry which is preliminary data.</text>
</comment>
<evidence type="ECO:0008006" key="3">
    <source>
        <dbReference type="Google" id="ProtNLM"/>
    </source>
</evidence>
<gene>
    <name evidence="1" type="ORF">Kpho01_68300</name>
</gene>
<dbReference type="InterPro" id="IPR012467">
    <property type="entry name" value="DUF1684"/>
</dbReference>